<evidence type="ECO:0000256" key="2">
    <source>
        <dbReference type="ARBA" id="ARBA00022801"/>
    </source>
</evidence>
<gene>
    <name evidence="5" type="ORF">UFOPK2169_01094</name>
</gene>
<keyword evidence="1" id="KW-0479">Metal-binding</keyword>
<dbReference type="AlphaFoldDB" id="A0A6J6L6N7"/>
<organism evidence="5">
    <name type="scientific">freshwater metagenome</name>
    <dbReference type="NCBI Taxonomy" id="449393"/>
    <lineage>
        <taxon>unclassified sequences</taxon>
        <taxon>metagenomes</taxon>
        <taxon>ecological metagenomes</taxon>
    </lineage>
</organism>
<name>A0A6J6L6N7_9ZZZZ</name>
<feature type="domain" description="Amidohydrolase-related" evidence="4">
    <location>
        <begin position="58"/>
        <end position="426"/>
    </location>
</feature>
<dbReference type="NCBIfam" id="NF006055">
    <property type="entry name" value="PRK08203.1"/>
    <property type="match status" value="1"/>
</dbReference>
<dbReference type="PANTHER" id="PTHR43794">
    <property type="entry name" value="AMINOHYDROLASE SSNA-RELATED"/>
    <property type="match status" value="1"/>
</dbReference>
<dbReference type="InterPro" id="IPR032466">
    <property type="entry name" value="Metal_Hydrolase"/>
</dbReference>
<reference evidence="5" key="1">
    <citation type="submission" date="2020-05" db="EMBL/GenBank/DDBJ databases">
        <authorList>
            <person name="Chiriac C."/>
            <person name="Salcher M."/>
            <person name="Ghai R."/>
            <person name="Kavagutti S V."/>
        </authorList>
    </citation>
    <scope>NUCLEOTIDE SEQUENCE</scope>
</reference>
<dbReference type="GO" id="GO:0016814">
    <property type="term" value="F:hydrolase activity, acting on carbon-nitrogen (but not peptide) bonds, in cyclic amidines"/>
    <property type="evidence" value="ECO:0007669"/>
    <property type="project" value="UniProtKB-ARBA"/>
</dbReference>
<dbReference type="GO" id="GO:0046872">
    <property type="term" value="F:metal ion binding"/>
    <property type="evidence" value="ECO:0007669"/>
    <property type="project" value="UniProtKB-KW"/>
</dbReference>
<keyword evidence="2" id="KW-0378">Hydrolase</keyword>
<dbReference type="EMBL" id="CAEZWE010000043">
    <property type="protein sequence ID" value="CAB4656284.1"/>
    <property type="molecule type" value="Genomic_DNA"/>
</dbReference>
<dbReference type="InterPro" id="IPR011059">
    <property type="entry name" value="Metal-dep_hydrolase_composite"/>
</dbReference>
<evidence type="ECO:0000259" key="4">
    <source>
        <dbReference type="Pfam" id="PF01979"/>
    </source>
</evidence>
<dbReference type="Pfam" id="PF01979">
    <property type="entry name" value="Amidohydro_1"/>
    <property type="match status" value="1"/>
</dbReference>
<dbReference type="Gene3D" id="3.20.20.140">
    <property type="entry name" value="Metal-dependent hydrolases"/>
    <property type="match status" value="1"/>
</dbReference>
<dbReference type="Gene3D" id="2.30.40.10">
    <property type="entry name" value="Urease, subunit C, domain 1"/>
    <property type="match status" value="1"/>
</dbReference>
<dbReference type="CDD" id="cd01298">
    <property type="entry name" value="ATZ_TRZ_like"/>
    <property type="match status" value="1"/>
</dbReference>
<proteinExistence type="predicted"/>
<dbReference type="GO" id="GO:0019239">
    <property type="term" value="F:deaminase activity"/>
    <property type="evidence" value="ECO:0007669"/>
    <property type="project" value="UniProtKB-ARBA"/>
</dbReference>
<sequence length="455" mass="49037">MTADLLIHNALLVATVDDTRREIPGGWIAVTDGFITAVGSSVDPLPEAKEIRDASGCLVTPGLINTHHHLYQNLTRAYPPMTSSPLFGWLQTLYPLWRVLNEESVFASAWVGLAELALSGCTTSTDHLYLHPRGGGDLLTAEITAAQDLGMRFHPTRGSMSLSQKDGGLPPDDVVQEDDEILAQCREAVERHHDRSFGAMTRVALAPCSPFSVTKDLMIRTAQLAEELDVRLHTHFAENSEDDEFSLATFGCRPFEYLQEVGWLSDRTWVAHCVMPNPEEIVQLGRAGIGAAHCPSSNLILASGISPIVDLRRAGVHVGLGVDGSSSADSASLWLEARQAMLLAKLRNGADAADARMALEVATIGGAGCLGRLGEIGQIAVGQVGDIAIWDVTGVRFAGAIADPIEAWLRCGPVSVRDTIVQGKFVVRDAQLVSNKVDEMLAVHTKLSRQMQKLD</sequence>
<dbReference type="InterPro" id="IPR006680">
    <property type="entry name" value="Amidohydro-rel"/>
</dbReference>
<evidence type="ECO:0000313" key="5">
    <source>
        <dbReference type="EMBL" id="CAB4656284.1"/>
    </source>
</evidence>
<protein>
    <submittedName>
        <fullName evidence="5">Unannotated protein</fullName>
    </submittedName>
</protein>
<evidence type="ECO:0000256" key="3">
    <source>
        <dbReference type="ARBA" id="ARBA00022833"/>
    </source>
</evidence>
<accession>A0A6J6L6N7</accession>
<dbReference type="SUPFAM" id="SSF51556">
    <property type="entry name" value="Metallo-dependent hydrolases"/>
    <property type="match status" value="1"/>
</dbReference>
<keyword evidence="3" id="KW-0862">Zinc</keyword>
<dbReference type="InterPro" id="IPR050287">
    <property type="entry name" value="MTA/SAH_deaminase"/>
</dbReference>
<dbReference type="SUPFAM" id="SSF51338">
    <property type="entry name" value="Composite domain of metallo-dependent hydrolases"/>
    <property type="match status" value="1"/>
</dbReference>
<dbReference type="PANTHER" id="PTHR43794:SF11">
    <property type="entry name" value="AMIDOHYDROLASE-RELATED DOMAIN-CONTAINING PROTEIN"/>
    <property type="match status" value="1"/>
</dbReference>
<dbReference type="FunFam" id="3.20.20.140:FF:000014">
    <property type="entry name" value="5-methylthioadenosine/S-adenosylhomocysteine deaminase"/>
    <property type="match status" value="1"/>
</dbReference>
<evidence type="ECO:0000256" key="1">
    <source>
        <dbReference type="ARBA" id="ARBA00022723"/>
    </source>
</evidence>